<feature type="compositionally biased region" description="Basic and acidic residues" evidence="1">
    <location>
        <begin position="228"/>
        <end position="245"/>
    </location>
</feature>
<feature type="compositionally biased region" description="Polar residues" evidence="1">
    <location>
        <begin position="965"/>
        <end position="979"/>
    </location>
</feature>
<feature type="region of interest" description="Disordered" evidence="1">
    <location>
        <begin position="989"/>
        <end position="1008"/>
    </location>
</feature>
<feature type="compositionally biased region" description="Polar residues" evidence="1">
    <location>
        <begin position="861"/>
        <end position="872"/>
    </location>
</feature>
<feature type="region of interest" description="Disordered" evidence="1">
    <location>
        <begin position="681"/>
        <end position="704"/>
    </location>
</feature>
<feature type="region of interest" description="Disordered" evidence="1">
    <location>
        <begin position="588"/>
        <end position="608"/>
    </location>
</feature>
<feature type="region of interest" description="Disordered" evidence="1">
    <location>
        <begin position="228"/>
        <end position="255"/>
    </location>
</feature>
<dbReference type="EMBL" id="FN649741">
    <property type="protein sequence ID" value="CBJ31342.1"/>
    <property type="molecule type" value="Genomic_DNA"/>
</dbReference>
<dbReference type="OrthoDB" id="10337788at2759"/>
<evidence type="ECO:0000313" key="2">
    <source>
        <dbReference type="EMBL" id="CBJ31342.1"/>
    </source>
</evidence>
<feature type="compositionally biased region" description="Basic and acidic residues" evidence="1">
    <location>
        <begin position="994"/>
        <end position="1005"/>
    </location>
</feature>
<name>D7FT76_ECTSI</name>
<feature type="compositionally biased region" description="Gly residues" evidence="1">
    <location>
        <begin position="593"/>
        <end position="603"/>
    </location>
</feature>
<reference evidence="2 3" key="1">
    <citation type="journal article" date="2010" name="Nature">
        <title>The Ectocarpus genome and the independent evolution of multicellularity in brown algae.</title>
        <authorList>
            <person name="Cock J.M."/>
            <person name="Sterck L."/>
            <person name="Rouze P."/>
            <person name="Scornet D."/>
            <person name="Allen A.E."/>
            <person name="Amoutzias G."/>
            <person name="Anthouard V."/>
            <person name="Artiguenave F."/>
            <person name="Aury J.M."/>
            <person name="Badger J.H."/>
            <person name="Beszteri B."/>
            <person name="Billiau K."/>
            <person name="Bonnet E."/>
            <person name="Bothwell J.H."/>
            <person name="Bowler C."/>
            <person name="Boyen C."/>
            <person name="Brownlee C."/>
            <person name="Carrano C.J."/>
            <person name="Charrier B."/>
            <person name="Cho G.Y."/>
            <person name="Coelho S.M."/>
            <person name="Collen J."/>
            <person name="Corre E."/>
            <person name="Da Silva C."/>
            <person name="Delage L."/>
            <person name="Delaroque N."/>
            <person name="Dittami S.M."/>
            <person name="Doulbeau S."/>
            <person name="Elias M."/>
            <person name="Farnham G."/>
            <person name="Gachon C.M."/>
            <person name="Gschloessl B."/>
            <person name="Heesch S."/>
            <person name="Jabbari K."/>
            <person name="Jubin C."/>
            <person name="Kawai H."/>
            <person name="Kimura K."/>
            <person name="Kloareg B."/>
            <person name="Kupper F.C."/>
            <person name="Lang D."/>
            <person name="Le Bail A."/>
            <person name="Leblanc C."/>
            <person name="Lerouge P."/>
            <person name="Lohr M."/>
            <person name="Lopez P.J."/>
            <person name="Martens C."/>
            <person name="Maumus F."/>
            <person name="Michel G."/>
            <person name="Miranda-Saavedra D."/>
            <person name="Morales J."/>
            <person name="Moreau H."/>
            <person name="Motomura T."/>
            <person name="Nagasato C."/>
            <person name="Napoli C.A."/>
            <person name="Nelson D.R."/>
            <person name="Nyvall-Collen P."/>
            <person name="Peters A.F."/>
            <person name="Pommier C."/>
            <person name="Potin P."/>
            <person name="Poulain J."/>
            <person name="Quesneville H."/>
            <person name="Read B."/>
            <person name="Rensing S.A."/>
            <person name="Ritter A."/>
            <person name="Rousvoal S."/>
            <person name="Samanta M."/>
            <person name="Samson G."/>
            <person name="Schroeder D.C."/>
            <person name="Segurens B."/>
            <person name="Strittmatter M."/>
            <person name="Tonon T."/>
            <person name="Tregear J.W."/>
            <person name="Valentin K."/>
            <person name="von Dassow P."/>
            <person name="Yamagishi T."/>
            <person name="Van de Peer Y."/>
            <person name="Wincker P."/>
        </authorList>
    </citation>
    <scope>NUCLEOTIDE SEQUENCE [LARGE SCALE GENOMIC DNA]</scope>
    <source>
        <strain evidence="3">Ec32 / CCAP1310/4</strain>
    </source>
</reference>
<feature type="compositionally biased region" description="Polar residues" evidence="1">
    <location>
        <begin position="938"/>
        <end position="947"/>
    </location>
</feature>
<organism evidence="2 3">
    <name type="scientific">Ectocarpus siliculosus</name>
    <name type="common">Brown alga</name>
    <name type="synonym">Conferva siliculosa</name>
    <dbReference type="NCBI Taxonomy" id="2880"/>
    <lineage>
        <taxon>Eukaryota</taxon>
        <taxon>Sar</taxon>
        <taxon>Stramenopiles</taxon>
        <taxon>Ochrophyta</taxon>
        <taxon>PX clade</taxon>
        <taxon>Phaeophyceae</taxon>
        <taxon>Ectocarpales</taxon>
        <taxon>Ectocarpaceae</taxon>
        <taxon>Ectocarpus</taxon>
    </lineage>
</organism>
<evidence type="ECO:0000313" key="3">
    <source>
        <dbReference type="Proteomes" id="UP000002630"/>
    </source>
</evidence>
<feature type="region of interest" description="Disordered" evidence="1">
    <location>
        <begin position="938"/>
        <end position="979"/>
    </location>
</feature>
<dbReference type="Proteomes" id="UP000002630">
    <property type="component" value="Linkage Group LG16"/>
</dbReference>
<dbReference type="AlphaFoldDB" id="D7FT76"/>
<feature type="region of interest" description="Disordered" evidence="1">
    <location>
        <begin position="1"/>
        <end position="29"/>
    </location>
</feature>
<dbReference type="EMBL" id="FN648427">
    <property type="protein sequence ID" value="CBJ31342.1"/>
    <property type="molecule type" value="Genomic_DNA"/>
</dbReference>
<feature type="compositionally biased region" description="Basic and acidic residues" evidence="1">
    <location>
        <begin position="1"/>
        <end position="18"/>
    </location>
</feature>
<feature type="compositionally biased region" description="Basic and acidic residues" evidence="1">
    <location>
        <begin position="123"/>
        <end position="144"/>
    </location>
</feature>
<feature type="region of interest" description="Disordered" evidence="1">
    <location>
        <begin position="159"/>
        <end position="187"/>
    </location>
</feature>
<feature type="compositionally biased region" description="Basic and acidic residues" evidence="1">
    <location>
        <begin position="802"/>
        <end position="823"/>
    </location>
</feature>
<dbReference type="InParanoid" id="D7FT76"/>
<protein>
    <recommendedName>
        <fullName evidence="4">EF-hand domain-containing protein</fullName>
    </recommendedName>
</protein>
<sequence length="1152" mass="127612">MAQDEPRVAQDREEKGAAERNPMTTAISTTAGVAAVPTSDSVVRSVVDMRDESSARIWEIGYRSVLRPEEGSGLPWRLGPQDQNNIVAQGGRSRVSNTISDDAATRSHVNAPGIQEPCALSTREGEETRESAGGQEGHRDRAEVPYRRLIEKKEDRMFRREGPIPNPPENTVGTGRATGHRGSPSLSETLSEHRCCVNRRLDQDTLVLAQTPPAGHVARCADNDDTDYRGFHEHSKQPHTDDGEGQHVTSSTEEFDNAVELMTGDRIPRGRRELWPPSAPSSCCGSVVESFLPPRHEDTSQGPGDRLVSSSLVSAAPVAESHTMYPEEHRSMGFVARQRFEQLAAERRREEWSRVQEETRRKLASGGRWVNRTSRAILARSSFSCAGGGGNGNSLVTGGEGRGPSVFERLAHRAPYHEEDPAGDDYSDNEEYGRAAAVGADGQGAREYPFQPTINHRSSLLASRMPHRDEDMHGCPQQRLHREGEEWLSRREKRIQLADEELQEKAAARHVNPESERVLARRSRSRMAWFRSAMMEAFEEVDADRTGWLSLAGVESLLSKCGMLPDQGPDDVRDDVLLAVWAALSEEETSEVGGHGSSDGGLDQGDLKPTFGVPVDDLAVLLAEAARTCEYDRVDARPRSDGHESFPSAFPEELQQNKQIKDVCNELSGIFEVNQLHRASKRQDNRRVQTGETAEEERRACSQGTSAELIPAGRRRDGGDVLLSAPPRVVTRSQVAAMAERFEEQVRERERKIELLRRSEEARTTTDHTFEPSMAATATPEALALRRKVARAAKRQGTGVPSRDRVISESRHPTKTDRRTTEEREVDENCTFQPRLFQPLPMPPPRYPVPSTAHVGGRSGGESTTDSAGEATSNIASATTVDRATASWMAQVNRLKTGRKKRLRRLEEERATANRSEPLPPAVRQLFVDEGIQLCPTKNLSGRSSALANKRDGSATSKGKGCNSARRTSNKVSSPTSWLRLQGRCPGRRRLKDKRREEQARKNAEDDAERLKRKRVLSRACRRSAAVVGLEAALSAREAERECSGLDDPPVVIVELEFVRQKWWALLPFWADTCPKEAVGKLAEQQPRVVMEGVAHELEEFFRDEIDRAGKCMTSVDRDQVAEQGALAGRDVGPGKNNRRDVPKVVLRVDAG</sequence>
<proteinExistence type="predicted"/>
<evidence type="ECO:0008006" key="4">
    <source>
        <dbReference type="Google" id="ProtNLM"/>
    </source>
</evidence>
<feature type="region of interest" description="Disordered" evidence="1">
    <location>
        <begin position="101"/>
        <end position="144"/>
    </location>
</feature>
<accession>D7FT76</accession>
<keyword evidence="3" id="KW-1185">Reference proteome</keyword>
<gene>
    <name evidence="2" type="ORF">Esi_0246_0014</name>
</gene>
<feature type="region of interest" description="Disordered" evidence="1">
    <location>
        <begin position="792"/>
        <end position="872"/>
    </location>
</feature>
<evidence type="ECO:0000256" key="1">
    <source>
        <dbReference type="SAM" id="MobiDB-lite"/>
    </source>
</evidence>